<dbReference type="AlphaFoldDB" id="A0A1A9GI72"/>
<gene>
    <name evidence="2" type="ORF">I601_0909</name>
</gene>
<accession>A0A1A9GI72</accession>
<evidence type="ECO:0000313" key="2">
    <source>
        <dbReference type="EMBL" id="ANH37352.1"/>
    </source>
</evidence>
<keyword evidence="3" id="KW-1185">Reference proteome</keyword>
<sequence length="95" mass="10843">MRGPVSMSRSMIECWWSGRVLDRYLEEQPAVPLASDERERLQRHLAVCDRCATSATERRRVHSALDRLGERRSPPPASLQKARELVQDLTDGDPS</sequence>
<evidence type="ECO:0000256" key="1">
    <source>
        <dbReference type="SAM" id="MobiDB-lite"/>
    </source>
</evidence>
<dbReference type="OrthoDB" id="4464602at2"/>
<dbReference type="PATRIC" id="fig|1300347.3.peg.907"/>
<evidence type="ECO:0000313" key="3">
    <source>
        <dbReference type="Proteomes" id="UP000077868"/>
    </source>
</evidence>
<name>A0A1A9GI72_9ACTN</name>
<dbReference type="Proteomes" id="UP000077868">
    <property type="component" value="Chromosome"/>
</dbReference>
<reference evidence="2 3" key="1">
    <citation type="submission" date="2016-03" db="EMBL/GenBank/DDBJ databases">
        <title>Complete genome sequence of a soil Actinobacterium, Nocardioides dokdonensis FR1436.</title>
        <authorList>
            <person name="Kwon S.-K."/>
            <person name="Kim K."/>
            <person name="Kim J.F."/>
        </authorList>
    </citation>
    <scope>NUCLEOTIDE SEQUENCE [LARGE SCALE GENOMIC DNA]</scope>
    <source>
        <strain evidence="2 3">FR1436</strain>
    </source>
</reference>
<dbReference type="KEGG" id="ndk:I601_0909"/>
<dbReference type="STRING" id="1300347.I601_0909"/>
<proteinExistence type="predicted"/>
<feature type="region of interest" description="Disordered" evidence="1">
    <location>
        <begin position="63"/>
        <end position="95"/>
    </location>
</feature>
<dbReference type="EMBL" id="CP015079">
    <property type="protein sequence ID" value="ANH37352.1"/>
    <property type="molecule type" value="Genomic_DNA"/>
</dbReference>
<protein>
    <submittedName>
        <fullName evidence="2">Uncharacterized protein</fullName>
    </submittedName>
</protein>
<organism evidence="2 3">
    <name type="scientific">Nocardioides dokdonensis FR1436</name>
    <dbReference type="NCBI Taxonomy" id="1300347"/>
    <lineage>
        <taxon>Bacteria</taxon>
        <taxon>Bacillati</taxon>
        <taxon>Actinomycetota</taxon>
        <taxon>Actinomycetes</taxon>
        <taxon>Propionibacteriales</taxon>
        <taxon>Nocardioidaceae</taxon>
        <taxon>Nocardioides</taxon>
    </lineage>
</organism>
<dbReference type="RefSeq" id="WP_068106900.1">
    <property type="nucleotide sequence ID" value="NZ_CP015079.1"/>
</dbReference>
<feature type="compositionally biased region" description="Basic and acidic residues" evidence="1">
    <location>
        <begin position="63"/>
        <end position="73"/>
    </location>
</feature>